<dbReference type="Pfam" id="PF01263">
    <property type="entry name" value="Aldose_epim"/>
    <property type="match status" value="1"/>
</dbReference>
<dbReference type="SUPFAM" id="SSF47090">
    <property type="entry name" value="PGBD-like"/>
    <property type="match status" value="1"/>
</dbReference>
<evidence type="ECO:0000256" key="4">
    <source>
        <dbReference type="SAM" id="MobiDB-lite"/>
    </source>
</evidence>
<feature type="region of interest" description="Disordered" evidence="4">
    <location>
        <begin position="407"/>
        <end position="445"/>
    </location>
</feature>
<dbReference type="Gene3D" id="1.10.101.10">
    <property type="entry name" value="PGBD-like superfamily/PGBD"/>
    <property type="match status" value="1"/>
</dbReference>
<dbReference type="GO" id="GO:0030246">
    <property type="term" value="F:carbohydrate binding"/>
    <property type="evidence" value="ECO:0007669"/>
    <property type="project" value="InterPro"/>
</dbReference>
<dbReference type="Gene3D" id="2.70.98.10">
    <property type="match status" value="1"/>
</dbReference>
<dbReference type="FunFam" id="1.10.8.350:FF:000001">
    <property type="entry name" value="Lytic murein transglycosylase B"/>
    <property type="match status" value="1"/>
</dbReference>
<dbReference type="SUPFAM" id="SSF53955">
    <property type="entry name" value="Lysozyme-like"/>
    <property type="match status" value="1"/>
</dbReference>
<dbReference type="EC" id="5.1.3.15" evidence="3"/>
<protein>
    <recommendedName>
        <fullName evidence="3">glucose-6-phosphate 1-epimerase</fullName>
        <ecNumber evidence="3">5.1.3.15</ecNumber>
    </recommendedName>
</protein>
<dbReference type="InterPro" id="IPR008183">
    <property type="entry name" value="Aldose_1/G6P_1-epimerase"/>
</dbReference>
<dbReference type="RefSeq" id="WP_065898818.1">
    <property type="nucleotide sequence ID" value="NZ_LT604072.1"/>
</dbReference>
<evidence type="ECO:0000256" key="2">
    <source>
        <dbReference type="ARBA" id="ARBA00005866"/>
    </source>
</evidence>
<keyword evidence="8" id="KW-0326">Glycosidase</keyword>
<dbReference type="GO" id="GO:0005975">
    <property type="term" value="P:carbohydrate metabolic process"/>
    <property type="evidence" value="ECO:0007669"/>
    <property type="project" value="InterPro"/>
</dbReference>
<sequence>MIRFALVLLLAAPCAAAQTLPAPPTAPDPAFVGCLSTLRTAAARTGVTATAFDRFTAGVQPDMSVLPLLDAQPEFTTPIWDYLAGLVDTQRVADGRAMLATHRALLAKVAQQYGVDAATVVAVWGVESDYGRVSGKRPLLVSLLTLSCNGRRQPFFRGELFALLKLLQAGDLRPDGLSGSWAGAFGHTQFMPSTYARVAVDGDGDGRRDLVASIPDALASTANYLKLAGWQSGQPWGMEVKLPAGFDPALAGRTQRRPLSDWRARGLTALDGSALELPTLAPQTPAAVLIPAGTQGPAFLVFRNYDAIYAYNAAESYALAIALLSDQLRGKPGLATAWPTDDPGLGRPERRELQTLLLARGHDIGQADGMIGSASRRAIQVEQQRLGLQPADGRAGQRILDALRREASGAPATAPAAPTTPTPAPAPAPASTPAPSTPFGGKPATAFRVPARYPAFVQSPAPRSIIPMSEIPGLSTGDFHGYPSLLVETPHSTAAISLFGGQLLSFVPKGGTEVMWLSPSAQPTPTPIRGGTPVCWPYFGRQDQRADVPAHGFVRTVPWQLQDARREADGSMLLTLAPPDFDDLPLRLRMQLHIGATLEQRLITDNVGREPTRFTQALHNYFHVADATQVRVQGLDGLDYLDKFENYATAHRQHGDWSLQDPRDPGRSDRIYTGAGGRYTLFDPGLQRRIEIATAGSRTLVAWNPGEAGAQKMADVGAHWRQFVCLEAANAGPEVIELAAGAQHVLQQTIAVAPL</sequence>
<dbReference type="InterPro" id="IPR031304">
    <property type="entry name" value="SLT_2"/>
</dbReference>
<dbReference type="PATRIC" id="fig|1261556.5.peg.157"/>
<keyword evidence="5" id="KW-0732">Signal</keyword>
<proteinExistence type="inferred from homology"/>
<dbReference type="InterPro" id="IPR043426">
    <property type="entry name" value="MltB-like"/>
</dbReference>
<evidence type="ECO:0000256" key="1">
    <source>
        <dbReference type="ARBA" id="ARBA00001096"/>
    </source>
</evidence>
<feature type="domain" description="Peptidoglycan binding-like" evidence="6">
    <location>
        <begin position="347"/>
        <end position="403"/>
    </location>
</feature>
<dbReference type="PANTHER" id="PTHR30163">
    <property type="entry name" value="MEMBRANE-BOUND LYTIC MUREIN TRANSGLYCOSYLASE B"/>
    <property type="match status" value="1"/>
</dbReference>
<dbReference type="CDD" id="cd09020">
    <property type="entry name" value="D-hex-6-P-epi_like"/>
    <property type="match status" value="1"/>
</dbReference>
<evidence type="ECO:0000313" key="8">
    <source>
        <dbReference type="EMBL" id="SCB02978.1"/>
    </source>
</evidence>
<feature type="chain" id="PRO_5008681884" description="glucose-6-phosphate 1-epimerase" evidence="5">
    <location>
        <begin position="18"/>
        <end position="755"/>
    </location>
</feature>
<dbReference type="Pfam" id="PF13406">
    <property type="entry name" value="SLT_2"/>
    <property type="match status" value="1"/>
</dbReference>
<gene>
    <name evidence="8" type="ORF">BN444_01872</name>
</gene>
<dbReference type="Pfam" id="PF01471">
    <property type="entry name" value="PG_binding_1"/>
    <property type="match status" value="1"/>
</dbReference>
<dbReference type="AlphaFoldDB" id="A0A1C3TIF5"/>
<dbReference type="InterPro" id="IPR014718">
    <property type="entry name" value="GH-type_carb-bd"/>
</dbReference>
<dbReference type="GO" id="GO:0016798">
    <property type="term" value="F:hydrolase activity, acting on glycosyl bonds"/>
    <property type="evidence" value="ECO:0007669"/>
    <property type="project" value="UniProtKB-KW"/>
</dbReference>
<keyword evidence="8" id="KW-0378">Hydrolase</keyword>
<evidence type="ECO:0000259" key="7">
    <source>
        <dbReference type="Pfam" id="PF13406"/>
    </source>
</evidence>
<evidence type="ECO:0000256" key="5">
    <source>
        <dbReference type="SAM" id="SignalP"/>
    </source>
</evidence>
<dbReference type="Gene3D" id="1.10.530.10">
    <property type="match status" value="1"/>
</dbReference>
<dbReference type="InterPro" id="IPR002477">
    <property type="entry name" value="Peptidoglycan-bd-like"/>
</dbReference>
<dbReference type="SUPFAM" id="SSF74650">
    <property type="entry name" value="Galactose mutarotase-like"/>
    <property type="match status" value="1"/>
</dbReference>
<dbReference type="PANTHER" id="PTHR30163:SF10">
    <property type="entry name" value="TRANSGLYCOLASE-RELATED"/>
    <property type="match status" value="1"/>
</dbReference>
<accession>A0A1C3TIF5</accession>
<dbReference type="InterPro" id="IPR036366">
    <property type="entry name" value="PGBDSf"/>
</dbReference>
<dbReference type="InterPro" id="IPR011970">
    <property type="entry name" value="MltB_2"/>
</dbReference>
<evidence type="ECO:0000259" key="6">
    <source>
        <dbReference type="Pfam" id="PF01471"/>
    </source>
</evidence>
<dbReference type="NCBIfam" id="TIGR02283">
    <property type="entry name" value="MltB_2"/>
    <property type="match status" value="1"/>
</dbReference>
<comment type="catalytic activity">
    <reaction evidence="1">
        <text>alpha-D-glucose 6-phosphate = beta-D-glucose 6-phosphate</text>
        <dbReference type="Rhea" id="RHEA:16249"/>
        <dbReference type="ChEBI" id="CHEBI:58225"/>
        <dbReference type="ChEBI" id="CHEBI:58247"/>
        <dbReference type="EC" id="5.1.3.15"/>
    </reaction>
</comment>
<dbReference type="EMBL" id="LT604072">
    <property type="protein sequence ID" value="SCB02978.1"/>
    <property type="molecule type" value="Genomic_DNA"/>
</dbReference>
<comment type="similarity">
    <text evidence="2">Belongs to the glucose-6-phosphate 1-epimerase family.</text>
</comment>
<dbReference type="InterPro" id="IPR023346">
    <property type="entry name" value="Lysozyme-like_dom_sf"/>
</dbReference>
<evidence type="ECO:0000256" key="3">
    <source>
        <dbReference type="ARBA" id="ARBA00012083"/>
    </source>
</evidence>
<reference evidence="9" key="1">
    <citation type="submission" date="2016-07" db="EMBL/GenBank/DDBJ databases">
        <authorList>
            <person name="Jaenicke Sebastian"/>
        </authorList>
    </citation>
    <scope>NUCLEOTIDE SEQUENCE [LARGE SCALE GENOMIC DNA]</scope>
</reference>
<feature type="compositionally biased region" description="Pro residues" evidence="4">
    <location>
        <begin position="418"/>
        <end position="436"/>
    </location>
</feature>
<dbReference type="Gene3D" id="1.10.8.350">
    <property type="entry name" value="Bacterial muramidase"/>
    <property type="match status" value="1"/>
</dbReference>
<organism evidence="8 9">
    <name type="scientific">Xanthomonas translucens pv. translucens DSM 18974</name>
    <dbReference type="NCBI Taxonomy" id="1261556"/>
    <lineage>
        <taxon>Bacteria</taxon>
        <taxon>Pseudomonadati</taxon>
        <taxon>Pseudomonadota</taxon>
        <taxon>Gammaproteobacteria</taxon>
        <taxon>Lysobacterales</taxon>
        <taxon>Lysobacteraceae</taxon>
        <taxon>Xanthomonas</taxon>
        <taxon>Xanthomonas translucens group</taxon>
    </lineage>
</organism>
<feature type="signal peptide" evidence="5">
    <location>
        <begin position="1"/>
        <end position="17"/>
    </location>
</feature>
<dbReference type="CDD" id="cd13399">
    <property type="entry name" value="Slt35-like"/>
    <property type="match status" value="1"/>
</dbReference>
<dbReference type="InterPro" id="IPR025532">
    <property type="entry name" value="G6P_1-epimerase"/>
</dbReference>
<dbReference type="InterPro" id="IPR011013">
    <property type="entry name" value="Gal_mutarotase_sf_dom"/>
</dbReference>
<name>A0A1C3TIF5_XANCT</name>
<dbReference type="GO" id="GO:0008933">
    <property type="term" value="F:peptidoglycan lytic transglycosylase activity"/>
    <property type="evidence" value="ECO:0007669"/>
    <property type="project" value="TreeGrafter"/>
</dbReference>
<dbReference type="InterPro" id="IPR036365">
    <property type="entry name" value="PGBD-like_sf"/>
</dbReference>
<evidence type="ECO:0000313" key="9">
    <source>
        <dbReference type="Proteomes" id="UP000093071"/>
    </source>
</evidence>
<dbReference type="GO" id="GO:0047938">
    <property type="term" value="F:glucose-6-phosphate 1-epimerase activity"/>
    <property type="evidence" value="ECO:0007669"/>
    <property type="project" value="UniProtKB-EC"/>
</dbReference>
<dbReference type="GO" id="GO:0009253">
    <property type="term" value="P:peptidoglycan catabolic process"/>
    <property type="evidence" value="ECO:0007669"/>
    <property type="project" value="TreeGrafter"/>
</dbReference>
<dbReference type="Proteomes" id="UP000093071">
    <property type="component" value="Chromosome I"/>
</dbReference>
<feature type="compositionally biased region" description="Low complexity" evidence="4">
    <location>
        <begin position="408"/>
        <end position="417"/>
    </location>
</feature>
<feature type="domain" description="Transglycosylase SLT" evidence="7">
    <location>
        <begin position="33"/>
        <end position="326"/>
    </location>
</feature>